<sequence length="84" mass="9454">MTYSLVDSQNASSARVHQKGDEQGKHEQQRLQNDQLTTGTLYARDLVNEWARVYKLTFTSSHGVITMRVLGLLVTNECDRGDLG</sequence>
<dbReference type="Proteomes" id="UP000789525">
    <property type="component" value="Unassembled WGS sequence"/>
</dbReference>
<protein>
    <submittedName>
        <fullName evidence="1">16880_t:CDS:1</fullName>
    </submittedName>
</protein>
<gene>
    <name evidence="1" type="ORF">ACOLOM_LOCUS9700</name>
</gene>
<organism evidence="1 2">
    <name type="scientific">Acaulospora colombiana</name>
    <dbReference type="NCBI Taxonomy" id="27376"/>
    <lineage>
        <taxon>Eukaryota</taxon>
        <taxon>Fungi</taxon>
        <taxon>Fungi incertae sedis</taxon>
        <taxon>Mucoromycota</taxon>
        <taxon>Glomeromycotina</taxon>
        <taxon>Glomeromycetes</taxon>
        <taxon>Diversisporales</taxon>
        <taxon>Acaulosporaceae</taxon>
        <taxon>Acaulospora</taxon>
    </lineage>
</organism>
<reference evidence="1" key="1">
    <citation type="submission" date="2021-06" db="EMBL/GenBank/DDBJ databases">
        <authorList>
            <person name="Kallberg Y."/>
            <person name="Tangrot J."/>
            <person name="Rosling A."/>
        </authorList>
    </citation>
    <scope>NUCLEOTIDE SEQUENCE</scope>
    <source>
        <strain evidence="1">CL356</strain>
    </source>
</reference>
<evidence type="ECO:0000313" key="1">
    <source>
        <dbReference type="EMBL" id="CAG8688199.1"/>
    </source>
</evidence>
<feature type="non-terminal residue" evidence="1">
    <location>
        <position position="84"/>
    </location>
</feature>
<evidence type="ECO:0000313" key="2">
    <source>
        <dbReference type="Proteomes" id="UP000789525"/>
    </source>
</evidence>
<keyword evidence="2" id="KW-1185">Reference proteome</keyword>
<dbReference type="EMBL" id="CAJVPT010028894">
    <property type="protein sequence ID" value="CAG8688199.1"/>
    <property type="molecule type" value="Genomic_DNA"/>
</dbReference>
<comment type="caution">
    <text evidence="1">The sequence shown here is derived from an EMBL/GenBank/DDBJ whole genome shotgun (WGS) entry which is preliminary data.</text>
</comment>
<proteinExistence type="predicted"/>
<name>A0ACA9P202_9GLOM</name>
<accession>A0ACA9P202</accession>